<dbReference type="Pfam" id="PF17384">
    <property type="entry name" value="DUF150_C"/>
    <property type="match status" value="1"/>
</dbReference>
<evidence type="ECO:0000259" key="5">
    <source>
        <dbReference type="Pfam" id="PF17384"/>
    </source>
</evidence>
<reference evidence="6" key="1">
    <citation type="submission" date="2022-07" db="EMBL/GenBank/DDBJ databases">
        <title>Alkalimarinus sp. nov., isolated from gut of a Alitta virens.</title>
        <authorList>
            <person name="Yang A.I."/>
            <person name="Shin N.-R."/>
        </authorList>
    </citation>
    <scope>NUCLEOTIDE SEQUENCE</scope>
    <source>
        <strain evidence="6">FA028</strain>
    </source>
</reference>
<keyword evidence="2 3" id="KW-0690">Ribosome biogenesis</keyword>
<dbReference type="InterPro" id="IPR035956">
    <property type="entry name" value="RimP_N_sf"/>
</dbReference>
<dbReference type="KEGG" id="asem:NNL22_14425"/>
<dbReference type="InterPro" id="IPR036847">
    <property type="entry name" value="RimP_C_sf"/>
</dbReference>
<dbReference type="GO" id="GO:0000028">
    <property type="term" value="P:ribosomal small subunit assembly"/>
    <property type="evidence" value="ECO:0007669"/>
    <property type="project" value="TreeGrafter"/>
</dbReference>
<feature type="domain" description="Ribosome maturation factor RimP N-terminal" evidence="4">
    <location>
        <begin position="12"/>
        <end position="84"/>
    </location>
</feature>
<evidence type="ECO:0000256" key="1">
    <source>
        <dbReference type="ARBA" id="ARBA00022490"/>
    </source>
</evidence>
<dbReference type="FunFam" id="3.30.300.70:FF:000001">
    <property type="entry name" value="Ribosome maturation factor RimP"/>
    <property type="match status" value="1"/>
</dbReference>
<feature type="domain" description="Ribosome maturation factor RimP C-terminal" evidence="5">
    <location>
        <begin position="88"/>
        <end position="152"/>
    </location>
</feature>
<comment type="function">
    <text evidence="3">Required for maturation of 30S ribosomal subunits.</text>
</comment>
<dbReference type="AlphaFoldDB" id="A0A9E8KQX2"/>
<evidence type="ECO:0000256" key="2">
    <source>
        <dbReference type="ARBA" id="ARBA00022517"/>
    </source>
</evidence>
<keyword evidence="7" id="KW-1185">Reference proteome</keyword>
<evidence type="ECO:0000313" key="6">
    <source>
        <dbReference type="EMBL" id="UZW76868.1"/>
    </source>
</evidence>
<protein>
    <recommendedName>
        <fullName evidence="3">Ribosome maturation factor RimP</fullName>
    </recommendedName>
</protein>
<dbReference type="InterPro" id="IPR003728">
    <property type="entry name" value="Ribosome_maturation_RimP"/>
</dbReference>
<name>A0A9E8KQX2_9ALTE</name>
<evidence type="ECO:0000313" key="7">
    <source>
        <dbReference type="Proteomes" id="UP001164472"/>
    </source>
</evidence>
<dbReference type="PANTHER" id="PTHR33867">
    <property type="entry name" value="RIBOSOME MATURATION FACTOR RIMP"/>
    <property type="match status" value="1"/>
</dbReference>
<dbReference type="HAMAP" id="MF_01077">
    <property type="entry name" value="RimP"/>
    <property type="match status" value="1"/>
</dbReference>
<comment type="similarity">
    <text evidence="3">Belongs to the RimP family.</text>
</comment>
<keyword evidence="1 3" id="KW-0963">Cytoplasm</keyword>
<gene>
    <name evidence="3 6" type="primary">rimP</name>
    <name evidence="6" type="ORF">NNL22_14425</name>
</gene>
<dbReference type="Proteomes" id="UP001164472">
    <property type="component" value="Chromosome"/>
</dbReference>
<dbReference type="Pfam" id="PF02576">
    <property type="entry name" value="RimP_N"/>
    <property type="match status" value="1"/>
</dbReference>
<dbReference type="Gene3D" id="2.30.30.180">
    <property type="entry name" value="Ribosome maturation factor RimP, C-terminal domain"/>
    <property type="match status" value="1"/>
</dbReference>
<dbReference type="SUPFAM" id="SSF75420">
    <property type="entry name" value="YhbC-like, N-terminal domain"/>
    <property type="match status" value="1"/>
</dbReference>
<dbReference type="GO" id="GO:0005829">
    <property type="term" value="C:cytosol"/>
    <property type="evidence" value="ECO:0007669"/>
    <property type="project" value="TreeGrafter"/>
</dbReference>
<accession>A0A9E8KQX2</accession>
<dbReference type="SUPFAM" id="SSF74942">
    <property type="entry name" value="YhbC-like, C-terminal domain"/>
    <property type="match status" value="1"/>
</dbReference>
<dbReference type="PANTHER" id="PTHR33867:SF1">
    <property type="entry name" value="RIBOSOME MATURATION FACTOR RIMP"/>
    <property type="match status" value="1"/>
</dbReference>
<proteinExistence type="inferred from homology"/>
<evidence type="ECO:0000259" key="4">
    <source>
        <dbReference type="Pfam" id="PF02576"/>
    </source>
</evidence>
<dbReference type="CDD" id="cd01734">
    <property type="entry name" value="YlxS_C"/>
    <property type="match status" value="1"/>
</dbReference>
<comment type="subcellular location">
    <subcellularLocation>
        <location evidence="3">Cytoplasm</location>
    </subcellularLocation>
</comment>
<dbReference type="GO" id="GO:0006412">
    <property type="term" value="P:translation"/>
    <property type="evidence" value="ECO:0007669"/>
    <property type="project" value="TreeGrafter"/>
</dbReference>
<dbReference type="NCBIfam" id="NF000927">
    <property type="entry name" value="PRK00092.1-1"/>
    <property type="match status" value="1"/>
</dbReference>
<dbReference type="InterPro" id="IPR028998">
    <property type="entry name" value="RimP_C"/>
</dbReference>
<dbReference type="EMBL" id="CP101527">
    <property type="protein sequence ID" value="UZW76868.1"/>
    <property type="molecule type" value="Genomic_DNA"/>
</dbReference>
<sequence length="153" mass="17288">MLSGKQRLLEELIRPVVEGLGFEFWGMEFVSQGKHSVLRVFIDSENGIMLEDCEVVSRQISGVMDVEDPIAGEYALEVSSPGMDRPLYRLDQFERYAGHKVSLKLRMPFDGRRKFEGVLKGIEGSDVVVVVEDSEYLFPVDSIDKANVVPQFD</sequence>
<evidence type="ECO:0000256" key="3">
    <source>
        <dbReference type="HAMAP-Rule" id="MF_01077"/>
    </source>
</evidence>
<dbReference type="InterPro" id="IPR028989">
    <property type="entry name" value="RimP_N"/>
</dbReference>
<organism evidence="6 7">
    <name type="scientific">Alkalimarinus sediminis</name>
    <dbReference type="NCBI Taxonomy" id="1632866"/>
    <lineage>
        <taxon>Bacteria</taxon>
        <taxon>Pseudomonadati</taxon>
        <taxon>Pseudomonadota</taxon>
        <taxon>Gammaproteobacteria</taxon>
        <taxon>Alteromonadales</taxon>
        <taxon>Alteromonadaceae</taxon>
        <taxon>Alkalimarinus</taxon>
    </lineage>
</organism>
<dbReference type="Gene3D" id="3.30.300.70">
    <property type="entry name" value="RimP-like superfamily, N-terminal"/>
    <property type="match status" value="1"/>
</dbReference>